<reference evidence="2 3" key="1">
    <citation type="submission" date="2019-06" db="EMBL/GenBank/DDBJ databases">
        <title>Sequencing the genomes of 1000 actinobacteria strains.</title>
        <authorList>
            <person name="Klenk H.-P."/>
        </authorList>
    </citation>
    <scope>NUCLEOTIDE SEQUENCE [LARGE SCALE GENOMIC DNA]</scope>
    <source>
        <strain evidence="2 3">DSM 44826</strain>
    </source>
</reference>
<comment type="caution">
    <text evidence="2">The sequence shown here is derived from an EMBL/GenBank/DDBJ whole genome shotgun (WGS) entry which is preliminary data.</text>
</comment>
<evidence type="ECO:0000256" key="1">
    <source>
        <dbReference type="SAM" id="MobiDB-lite"/>
    </source>
</evidence>
<gene>
    <name evidence="2" type="ORF">FHX73_111046</name>
</gene>
<evidence type="ECO:0000313" key="2">
    <source>
        <dbReference type="EMBL" id="TWF97266.1"/>
    </source>
</evidence>
<dbReference type="RefSeq" id="WP_246213358.1">
    <property type="nucleotide sequence ID" value="NZ_BAAAMZ010000008.1"/>
</dbReference>
<accession>A0A561UD37</accession>
<keyword evidence="3" id="KW-1185">Reference proteome</keyword>
<dbReference type="AlphaFoldDB" id="A0A561UD37"/>
<dbReference type="Proteomes" id="UP000317940">
    <property type="component" value="Unassembled WGS sequence"/>
</dbReference>
<evidence type="ECO:0000313" key="3">
    <source>
        <dbReference type="Proteomes" id="UP000317940"/>
    </source>
</evidence>
<protein>
    <submittedName>
        <fullName evidence="2">Putative alkaline shock family protein YloU</fullName>
    </submittedName>
</protein>
<feature type="region of interest" description="Disordered" evidence="1">
    <location>
        <begin position="1"/>
        <end position="24"/>
    </location>
</feature>
<name>A0A561UD37_9ACTN</name>
<dbReference type="EMBL" id="VIWT01000001">
    <property type="protein sequence ID" value="TWF97266.1"/>
    <property type="molecule type" value="Genomic_DNA"/>
</dbReference>
<proteinExistence type="predicted"/>
<organism evidence="2 3">
    <name type="scientific">Kitasatospora viridis</name>
    <dbReference type="NCBI Taxonomy" id="281105"/>
    <lineage>
        <taxon>Bacteria</taxon>
        <taxon>Bacillati</taxon>
        <taxon>Actinomycetota</taxon>
        <taxon>Actinomycetes</taxon>
        <taxon>Kitasatosporales</taxon>
        <taxon>Streptomycetaceae</taxon>
        <taxon>Kitasatospora</taxon>
    </lineage>
</organism>
<sequence length="122" mass="12795">MPAGDDTLFGPGWGSDTGAATPAARRGRLRIADRVLERIARVAAARALGPEPVGEPPRVSVAVVGGTARIRIRLDLPFPSDLPRRAGEVREAMAEQVRALTGIAVGDVDVLVERLVPVKGEA</sequence>